<dbReference type="AlphaFoldDB" id="R1GRU0"/>
<proteinExistence type="predicted"/>
<protein>
    <submittedName>
        <fullName evidence="1">Uncharacterized protein</fullName>
    </submittedName>
</protein>
<sequence length="41" mass="4618">MAALSNFKRLISLQLGDKSNFLVNFCTNSAAYDTKRYTSID</sequence>
<accession>R1GRU0</accession>
<name>R1GRU0_9GAMM</name>
<gene>
    <name evidence="1" type="ORF">D515_02320</name>
</gene>
<comment type="caution">
    <text evidence="1">The sequence shown here is derived from an EMBL/GenBank/DDBJ whole genome shotgun (WGS) entry which is preliminary data.</text>
</comment>
<reference evidence="1 2" key="1">
    <citation type="journal article" date="2014" name="PLoS ONE">
        <title>Grimontia indica AK16(T), sp. nov., Isolated from a Seawater Sample Reports the Presence of Pathogenic Genes Similar to Vibrio Genus.</title>
        <authorList>
            <person name="Singh A."/>
            <person name="Vaidya B."/>
            <person name="Khatri I."/>
            <person name="Srinivas T.N."/>
            <person name="Subramanian S."/>
            <person name="Korpole S."/>
            <person name="Pinnaka A.K."/>
        </authorList>
    </citation>
    <scope>NUCLEOTIDE SEQUENCE [LARGE SCALE GENOMIC DNA]</scope>
    <source>
        <strain evidence="1 2">AK16</strain>
    </source>
</reference>
<evidence type="ECO:0000313" key="1">
    <source>
        <dbReference type="EMBL" id="EOD78814.1"/>
    </source>
</evidence>
<dbReference type="EMBL" id="ANFM02000027">
    <property type="protein sequence ID" value="EOD78814.1"/>
    <property type="molecule type" value="Genomic_DNA"/>
</dbReference>
<dbReference type="Proteomes" id="UP000011223">
    <property type="component" value="Unassembled WGS sequence"/>
</dbReference>
<organism evidence="1 2">
    <name type="scientific">Grimontia indica</name>
    <dbReference type="NCBI Taxonomy" id="1056512"/>
    <lineage>
        <taxon>Bacteria</taxon>
        <taxon>Pseudomonadati</taxon>
        <taxon>Pseudomonadota</taxon>
        <taxon>Gammaproteobacteria</taxon>
        <taxon>Vibrionales</taxon>
        <taxon>Vibrionaceae</taxon>
        <taxon>Grimontia</taxon>
    </lineage>
</organism>
<keyword evidence="2" id="KW-1185">Reference proteome</keyword>
<evidence type="ECO:0000313" key="2">
    <source>
        <dbReference type="Proteomes" id="UP000011223"/>
    </source>
</evidence>